<evidence type="ECO:0000313" key="1">
    <source>
        <dbReference type="EMBL" id="JAT12244.1"/>
    </source>
</evidence>
<reference evidence="1" key="1">
    <citation type="submission" date="2015-11" db="EMBL/GenBank/DDBJ databases">
        <title>De novo transcriptome assembly of four potential Pierce s Disease insect vectors from Arizona vineyards.</title>
        <authorList>
            <person name="Tassone E.E."/>
        </authorList>
    </citation>
    <scope>NUCLEOTIDE SEQUENCE</scope>
</reference>
<feature type="non-terminal residue" evidence="1">
    <location>
        <position position="1"/>
    </location>
</feature>
<dbReference type="EMBL" id="GEBQ01027733">
    <property type="protein sequence ID" value="JAT12244.1"/>
    <property type="molecule type" value="Transcribed_RNA"/>
</dbReference>
<organism evidence="1">
    <name type="scientific">Graphocephala atropunctata</name>
    <dbReference type="NCBI Taxonomy" id="36148"/>
    <lineage>
        <taxon>Eukaryota</taxon>
        <taxon>Metazoa</taxon>
        <taxon>Ecdysozoa</taxon>
        <taxon>Arthropoda</taxon>
        <taxon>Hexapoda</taxon>
        <taxon>Insecta</taxon>
        <taxon>Pterygota</taxon>
        <taxon>Neoptera</taxon>
        <taxon>Paraneoptera</taxon>
        <taxon>Hemiptera</taxon>
        <taxon>Auchenorrhyncha</taxon>
        <taxon>Membracoidea</taxon>
        <taxon>Cicadellidae</taxon>
        <taxon>Cicadellinae</taxon>
        <taxon>Cicadellini</taxon>
        <taxon>Graphocephala</taxon>
    </lineage>
</organism>
<accession>A0A1B6KLZ7</accession>
<name>A0A1B6KLZ7_9HEMI</name>
<sequence>SESVVDGEDGEDKEDPLDLTIHCEPTFVEFEEEKEADDNASINLEEECVDPLEFLEVDQDSVSVKSEEVSEAETSEDIWFSADNTQEADYVQPVHKDIQPIDLVPISNGDSLPRLS</sequence>
<feature type="non-terminal residue" evidence="1">
    <location>
        <position position="116"/>
    </location>
</feature>
<protein>
    <submittedName>
        <fullName evidence="1">Uncharacterized protein</fullName>
    </submittedName>
</protein>
<proteinExistence type="predicted"/>
<gene>
    <name evidence="1" type="ORF">g.52231</name>
</gene>
<dbReference type="AlphaFoldDB" id="A0A1B6KLZ7"/>